<dbReference type="Gene3D" id="3.40.630.30">
    <property type="match status" value="1"/>
</dbReference>
<dbReference type="GO" id="GO:0030729">
    <property type="term" value="F:acetoacetate-CoA ligase activity"/>
    <property type="evidence" value="ECO:0007669"/>
    <property type="project" value="TreeGrafter"/>
</dbReference>
<dbReference type="Gene3D" id="3.40.50.12780">
    <property type="entry name" value="N-terminal domain of ligase-like"/>
    <property type="match status" value="1"/>
</dbReference>
<accession>A0AAN6KW32</accession>
<dbReference type="InterPro" id="IPR000873">
    <property type="entry name" value="AMP-dep_synth/lig_dom"/>
</dbReference>
<feature type="region of interest" description="Disordered" evidence="2">
    <location>
        <begin position="978"/>
        <end position="1031"/>
    </location>
</feature>
<dbReference type="InterPro" id="IPR032387">
    <property type="entry name" value="ACAS_N"/>
</dbReference>
<dbReference type="InterPro" id="IPR000182">
    <property type="entry name" value="GNAT_dom"/>
</dbReference>
<dbReference type="SUPFAM" id="SSF56801">
    <property type="entry name" value="Acetyl-CoA synthetase-like"/>
    <property type="match status" value="1"/>
</dbReference>
<evidence type="ECO:0000313" key="4">
    <source>
        <dbReference type="EMBL" id="KAK1007024.1"/>
    </source>
</evidence>
<dbReference type="Proteomes" id="UP001175353">
    <property type="component" value="Unassembled WGS sequence"/>
</dbReference>
<comment type="caution">
    <text evidence="4">The sequence shown here is derived from an EMBL/GenBank/DDBJ whole genome shotgun (WGS) entry which is preliminary data.</text>
</comment>
<dbReference type="InterPro" id="IPR016181">
    <property type="entry name" value="Acyl_CoA_acyltransferase"/>
</dbReference>
<dbReference type="InterPro" id="IPR015416">
    <property type="entry name" value="Znf_H2C2_histone_UAS-bd"/>
</dbReference>
<gene>
    <name evidence="4" type="ORF">LTR91_003634</name>
</gene>
<dbReference type="Pfam" id="PF09337">
    <property type="entry name" value="zf-H2C2"/>
    <property type="match status" value="1"/>
</dbReference>
<dbReference type="PANTHER" id="PTHR42921">
    <property type="entry name" value="ACETOACETYL-COA SYNTHETASE"/>
    <property type="match status" value="1"/>
</dbReference>
<dbReference type="Pfam" id="PF00501">
    <property type="entry name" value="AMP-binding"/>
    <property type="match status" value="1"/>
</dbReference>
<sequence length="1203" mass="133171">MADSQMQMRKLWQPADPKATQVYTFMQTANRKRNRTMQDWDDLHAWSVDHISDFWEEVFQQLPIIHSGSYSEVVDENARMDSIPTWFKGVKTNLAENILYWPDVSDPSKATTTRKRDGAIACTEVREGCTEIRHCTWKEIRERTAVLSNAMRARGVRKGDRVAVVASNSIDTLTVFYAVTALGGLFSSSSTDMGTKGILDRLRQIKPKFVFVDDWAVYNGKTIDLRPKIGEIEVGLRGIKEVEGFVSMPRWQDRPADVSGLAKRETLANFLRSANGDKTPRFERIEFRDPFIIVYSSGTTGMPKCIVHSAGGVLLNNRKEAILHRDSTALDAEANCVLQYTTTGWIMYLSSCLAMLNGTRTILFDGSPFQPDLKAFLKLVSDQHVTDLGVSPRYFQTLATAKPPVIPRDVTDLGRLRRVSSTGMVLSEAQFEYFYDHAFPPHVQLANISGGTDLAACLTGDTMMKPLYTGGTMTAMLGMKVEVFDQEAGRMEGRTVPAGEAGELVCTRPFPTMPVKFWDDPGEKYFNAYFARFDNVWTHGDFISLHSQNKQFYMLGRADGVLNPSGVRFGSAEVYNSLDANFPDEIQDSVCVGQRRPQDTDEIRPGLGGHPHPLTMPAMLDDPTAPAIYRVSGTPPYPLPYSPLPPDIGLRQVTLRDRVTIATLVPFSTASQVPPKLTAYLCELLNREIEKGDTYPMLTPLPLSSFGPYWFANFGAVMLLGDLQSVEEVAQMEARGVDWARECLGSFYVKPNYPGRSSHVCNGGFLVTDAARNRGVGRLMGEGYLEWAPRLGYTYSVFNLVYETNVASLRIWDGLGFKRIGRVKGCGNLKSFPDQYVDAIIFGRDLGGEGDEYVSEERFDKIRFYLKTGTYPNGSDRAEKSRLRSAATHYRLVPNPTGSGDGEEDKLMLKGKEVVADPNKQYEIACATHATNHGGINKTTAGIAEKYHWVRIKETVSAAIRGCAQCKDMAPRPSQAYLDRQQRKGQDPMESSLTRSQSDVVVARADDSPELDLQADPTAERMAPEHRQTEAGAEDAMIDIHHQEEANSLPLSHEDQHRPAPTANMHYNPLSTVAGTDYEDMPVDPQIMQSIHDWTQQHPESGVGQYSGPRTAYEAQPDVLADHGDVNGSGGGDSMALDSQIHEDALAHELMMTPGGGALGMESNVQADPEAQLLPGTAGGEGQSQRREQLHGQQSQQLGGRNG</sequence>
<dbReference type="Pfam" id="PF16177">
    <property type="entry name" value="ACAS_N"/>
    <property type="match status" value="1"/>
</dbReference>
<proteinExistence type="inferred from homology"/>
<evidence type="ECO:0000256" key="2">
    <source>
        <dbReference type="SAM" id="MobiDB-lite"/>
    </source>
</evidence>
<organism evidence="4 5">
    <name type="scientific">Friedmanniomyces endolithicus</name>
    <dbReference type="NCBI Taxonomy" id="329885"/>
    <lineage>
        <taxon>Eukaryota</taxon>
        <taxon>Fungi</taxon>
        <taxon>Dikarya</taxon>
        <taxon>Ascomycota</taxon>
        <taxon>Pezizomycotina</taxon>
        <taxon>Dothideomycetes</taxon>
        <taxon>Dothideomycetidae</taxon>
        <taxon>Mycosphaerellales</taxon>
        <taxon>Teratosphaeriaceae</taxon>
        <taxon>Friedmanniomyces</taxon>
    </lineage>
</organism>
<dbReference type="PANTHER" id="PTHR42921:SF4">
    <property type="entry name" value="ACETOACETYL-COA SYNTHASE (AFU_ORTHOLOGUE AFUA_8G04770)"/>
    <property type="match status" value="1"/>
</dbReference>
<dbReference type="InterPro" id="IPR020845">
    <property type="entry name" value="AMP-binding_CS"/>
</dbReference>
<feature type="compositionally biased region" description="Basic and acidic residues" evidence="2">
    <location>
        <begin position="1018"/>
        <end position="1029"/>
    </location>
</feature>
<dbReference type="InterPro" id="IPR042099">
    <property type="entry name" value="ANL_N_sf"/>
</dbReference>
<dbReference type="AlphaFoldDB" id="A0AAN6KW32"/>
<dbReference type="PROSITE" id="PS00455">
    <property type="entry name" value="AMP_BINDING"/>
    <property type="match status" value="1"/>
</dbReference>
<evidence type="ECO:0000313" key="5">
    <source>
        <dbReference type="Proteomes" id="UP001175353"/>
    </source>
</evidence>
<evidence type="ECO:0000256" key="1">
    <source>
        <dbReference type="ARBA" id="ARBA00006432"/>
    </source>
</evidence>
<dbReference type="GO" id="GO:0016747">
    <property type="term" value="F:acyltransferase activity, transferring groups other than amino-acyl groups"/>
    <property type="evidence" value="ECO:0007669"/>
    <property type="project" value="InterPro"/>
</dbReference>
<dbReference type="Gene3D" id="1.10.340.70">
    <property type="match status" value="1"/>
</dbReference>
<protein>
    <recommendedName>
        <fullName evidence="3">N-acetyltransferase domain-containing protein</fullName>
    </recommendedName>
</protein>
<feature type="region of interest" description="Disordered" evidence="2">
    <location>
        <begin position="1153"/>
        <end position="1203"/>
    </location>
</feature>
<feature type="compositionally biased region" description="Polar residues" evidence="2">
    <location>
        <begin position="989"/>
        <end position="999"/>
    </location>
</feature>
<dbReference type="PROSITE" id="PS51186">
    <property type="entry name" value="GNAT"/>
    <property type="match status" value="1"/>
</dbReference>
<reference evidence="4" key="1">
    <citation type="submission" date="2023-06" db="EMBL/GenBank/DDBJ databases">
        <title>Black Yeasts Isolated from many extreme environments.</title>
        <authorList>
            <person name="Coleine C."/>
            <person name="Stajich J.E."/>
            <person name="Selbmann L."/>
        </authorList>
    </citation>
    <scope>NUCLEOTIDE SEQUENCE</scope>
    <source>
        <strain evidence="4">CCFEE 5200</strain>
    </source>
</reference>
<name>A0AAN6KW32_9PEZI</name>
<comment type="similarity">
    <text evidence="1">Belongs to the ATP-dependent AMP-binding enzyme family.</text>
</comment>
<evidence type="ECO:0000259" key="3">
    <source>
        <dbReference type="PROSITE" id="PS51186"/>
    </source>
</evidence>
<feature type="compositionally biased region" description="Low complexity" evidence="2">
    <location>
        <begin position="1191"/>
        <end position="1203"/>
    </location>
</feature>
<feature type="domain" description="N-acetyltransferase" evidence="3">
    <location>
        <begin position="684"/>
        <end position="847"/>
    </location>
</feature>
<dbReference type="EMBL" id="JAUJLE010000019">
    <property type="protein sequence ID" value="KAK1007024.1"/>
    <property type="molecule type" value="Genomic_DNA"/>
</dbReference>
<dbReference type="SUPFAM" id="SSF55729">
    <property type="entry name" value="Acyl-CoA N-acyltransferases (Nat)"/>
    <property type="match status" value="1"/>
</dbReference>
<keyword evidence="5" id="KW-1185">Reference proteome</keyword>